<gene>
    <name evidence="7" type="ORF">P5673_020359</name>
</gene>
<keyword evidence="3 5" id="KW-1133">Transmembrane helix</keyword>
<feature type="transmembrane region" description="Helical" evidence="5">
    <location>
        <begin position="555"/>
        <end position="574"/>
    </location>
</feature>
<dbReference type="AlphaFoldDB" id="A0AAD9V0Z0"/>
<evidence type="ECO:0000256" key="3">
    <source>
        <dbReference type="ARBA" id="ARBA00022989"/>
    </source>
</evidence>
<comment type="subcellular location">
    <subcellularLocation>
        <location evidence="1">Membrane</location>
        <topology evidence="1">Multi-pass membrane protein</topology>
    </subcellularLocation>
</comment>
<keyword evidence="8" id="KW-1185">Reference proteome</keyword>
<name>A0AAD9V0Z0_ACRCE</name>
<feature type="transmembrane region" description="Helical" evidence="5">
    <location>
        <begin position="580"/>
        <end position="601"/>
    </location>
</feature>
<protein>
    <submittedName>
        <fullName evidence="7">High affinity cationic amino acid transporter 1</fullName>
    </submittedName>
</protein>
<feature type="transmembrane region" description="Helical" evidence="5">
    <location>
        <begin position="192"/>
        <end position="209"/>
    </location>
</feature>
<feature type="transmembrane region" description="Helical" evidence="5">
    <location>
        <begin position="490"/>
        <end position="513"/>
    </location>
</feature>
<feature type="transmembrane region" description="Helical" evidence="5">
    <location>
        <begin position="28"/>
        <end position="49"/>
    </location>
</feature>
<reference evidence="7" key="1">
    <citation type="journal article" date="2023" name="G3 (Bethesda)">
        <title>Whole genome assembly and annotation of the endangered Caribbean coral Acropora cervicornis.</title>
        <authorList>
            <person name="Selwyn J.D."/>
            <person name="Vollmer S.V."/>
        </authorList>
    </citation>
    <scope>NUCLEOTIDE SEQUENCE</scope>
    <source>
        <strain evidence="7">K2</strain>
    </source>
</reference>
<evidence type="ECO:0000259" key="6">
    <source>
        <dbReference type="Pfam" id="PF13906"/>
    </source>
</evidence>
<accession>A0AAD9V0Z0</accession>
<keyword evidence="4 5" id="KW-0472">Membrane</keyword>
<dbReference type="GO" id="GO:0005886">
    <property type="term" value="C:plasma membrane"/>
    <property type="evidence" value="ECO:0007669"/>
    <property type="project" value="TreeGrafter"/>
</dbReference>
<dbReference type="PANTHER" id="PTHR43243:SF17">
    <property type="entry name" value="CATIONIC AMINO ACID TRANSPORTER-RELATED"/>
    <property type="match status" value="1"/>
</dbReference>
<sequence length="673" mass="74188">MVGLVKCLTRRKRINHEERINTELSKCLTTWDLTSLGIGATLGAGIYVVSGQVAASIAGPAVIISFALAAVTSILSGLCYAEFGARVPKTTGSAYAYSYITVGEIWAFIIGWNLILEYMIGTAADARALSASFDYVIGNVIRNLTLTYIGEINTPGLGTYPDILSFVVTIVVTTVLAIGVKQSSTFSTIFNVLNFLVVLFIVVAGLFFIDTRNWTEGKGYFPYGASGVLSGAATCFYAYVGFDIIATTGEEAKNAPKSIPTAIVASLVVIFVCYFGVSAIVTLMVPFDQLDELSPIPNAFVQRGFPLAKYIIGVGAVCGLSSSLLGSQFPLPRIIYAMASDGLLFKFLARVNSRTEVPVMATVYPGILTAVIALLFDLNELVEMMSIGTLLAYTLVSLCVLILRYEPNTIDNPSIELWYSKKTQRYKQLSVPDHSPEDLENLLNGNLFAEHSTNSDQVHDLHSPEMETTTWSRHRHNAPCRGPTAESFRIVNWAVALLFVSFLGLCSAIVYGFDAGRRHSYIIMFFLAIFGVLSVFAIIMISLQPQNTSKISFKAPFVPALPILAIFFNVFLMLKLSRLTWIRFGVWMGLGMLLYFGYSIWNSRERFQKVPNLQQRIFDRQVLLADDADIVDINYEMETIPAHRDDLSDLPSSPFKWDSLCNKNVFHSQNGEI</sequence>
<evidence type="ECO:0000256" key="4">
    <source>
        <dbReference type="ARBA" id="ARBA00023136"/>
    </source>
</evidence>
<dbReference type="GO" id="GO:0015171">
    <property type="term" value="F:amino acid transmembrane transporter activity"/>
    <property type="evidence" value="ECO:0007669"/>
    <property type="project" value="TreeGrafter"/>
</dbReference>
<dbReference type="PANTHER" id="PTHR43243">
    <property type="entry name" value="INNER MEMBRANE TRANSPORTER YGJI-RELATED"/>
    <property type="match status" value="1"/>
</dbReference>
<feature type="transmembrane region" description="Helical" evidence="5">
    <location>
        <begin position="95"/>
        <end position="115"/>
    </location>
</feature>
<dbReference type="Proteomes" id="UP001249851">
    <property type="component" value="Unassembled WGS sequence"/>
</dbReference>
<feature type="transmembrane region" description="Helical" evidence="5">
    <location>
        <begin position="519"/>
        <end position="543"/>
    </location>
</feature>
<dbReference type="InterPro" id="IPR002293">
    <property type="entry name" value="AA/rel_permease1"/>
</dbReference>
<feature type="transmembrane region" description="Helical" evidence="5">
    <location>
        <begin position="221"/>
        <end position="242"/>
    </location>
</feature>
<dbReference type="EMBL" id="JARQWQ010000050">
    <property type="protein sequence ID" value="KAK2557269.1"/>
    <property type="molecule type" value="Genomic_DNA"/>
</dbReference>
<organism evidence="7 8">
    <name type="scientific">Acropora cervicornis</name>
    <name type="common">Staghorn coral</name>
    <dbReference type="NCBI Taxonomy" id="6130"/>
    <lineage>
        <taxon>Eukaryota</taxon>
        <taxon>Metazoa</taxon>
        <taxon>Cnidaria</taxon>
        <taxon>Anthozoa</taxon>
        <taxon>Hexacorallia</taxon>
        <taxon>Scleractinia</taxon>
        <taxon>Astrocoeniina</taxon>
        <taxon>Acroporidae</taxon>
        <taxon>Acropora</taxon>
    </lineage>
</organism>
<dbReference type="Pfam" id="PF13520">
    <property type="entry name" value="AA_permease_2"/>
    <property type="match status" value="1"/>
</dbReference>
<feature type="transmembrane region" description="Helical" evidence="5">
    <location>
        <begin position="357"/>
        <end position="376"/>
    </location>
</feature>
<feature type="transmembrane region" description="Helical" evidence="5">
    <location>
        <begin position="163"/>
        <end position="180"/>
    </location>
</feature>
<feature type="transmembrane region" description="Helical" evidence="5">
    <location>
        <begin position="307"/>
        <end position="326"/>
    </location>
</feature>
<dbReference type="FunFam" id="1.20.1740.10:FF:000010">
    <property type="entry name" value="probable cationic amino acid transporter"/>
    <property type="match status" value="1"/>
</dbReference>
<dbReference type="Gene3D" id="1.20.1740.10">
    <property type="entry name" value="Amino acid/polyamine transporter I"/>
    <property type="match status" value="2"/>
</dbReference>
<evidence type="ECO:0000256" key="5">
    <source>
        <dbReference type="SAM" id="Phobius"/>
    </source>
</evidence>
<feature type="transmembrane region" description="Helical" evidence="5">
    <location>
        <begin position="263"/>
        <end position="287"/>
    </location>
</feature>
<feature type="transmembrane region" description="Helical" evidence="5">
    <location>
        <begin position="382"/>
        <end position="403"/>
    </location>
</feature>
<evidence type="ECO:0000256" key="1">
    <source>
        <dbReference type="ARBA" id="ARBA00004141"/>
    </source>
</evidence>
<dbReference type="InterPro" id="IPR029485">
    <property type="entry name" value="CAT_C"/>
</dbReference>
<evidence type="ECO:0000256" key="2">
    <source>
        <dbReference type="ARBA" id="ARBA00022692"/>
    </source>
</evidence>
<feature type="transmembrane region" description="Helical" evidence="5">
    <location>
        <begin position="61"/>
        <end position="83"/>
    </location>
</feature>
<dbReference type="Pfam" id="PF13906">
    <property type="entry name" value="AA_permease_C"/>
    <property type="match status" value="1"/>
</dbReference>
<reference evidence="7" key="2">
    <citation type="journal article" date="2023" name="Science">
        <title>Genomic signatures of disease resistance in endangered staghorn corals.</title>
        <authorList>
            <person name="Vollmer S.V."/>
            <person name="Selwyn J.D."/>
            <person name="Despard B.A."/>
            <person name="Roesel C.L."/>
        </authorList>
    </citation>
    <scope>NUCLEOTIDE SEQUENCE</scope>
    <source>
        <strain evidence="7">K2</strain>
    </source>
</reference>
<feature type="domain" description="Cationic amino acid transporter C-terminal" evidence="6">
    <location>
        <begin position="553"/>
        <end position="603"/>
    </location>
</feature>
<proteinExistence type="predicted"/>
<keyword evidence="2 5" id="KW-0812">Transmembrane</keyword>
<evidence type="ECO:0000313" key="7">
    <source>
        <dbReference type="EMBL" id="KAK2557269.1"/>
    </source>
</evidence>
<evidence type="ECO:0000313" key="8">
    <source>
        <dbReference type="Proteomes" id="UP001249851"/>
    </source>
</evidence>
<comment type="caution">
    <text evidence="7">The sequence shown here is derived from an EMBL/GenBank/DDBJ whole genome shotgun (WGS) entry which is preliminary data.</text>
</comment>